<dbReference type="Pfam" id="PF06305">
    <property type="entry name" value="LapA_dom"/>
    <property type="match status" value="1"/>
</dbReference>
<dbReference type="AlphaFoldDB" id="U5SBI0"/>
<evidence type="ECO:0000256" key="2">
    <source>
        <dbReference type="ARBA" id="ARBA00022692"/>
    </source>
</evidence>
<dbReference type="GO" id="GO:0005886">
    <property type="term" value="C:plasma membrane"/>
    <property type="evidence" value="ECO:0007669"/>
    <property type="project" value="InterPro"/>
</dbReference>
<protein>
    <recommendedName>
        <fullName evidence="7">Lipopolysaccharide assembly protein A domain-containing protein</fullName>
    </recommendedName>
</protein>
<feature type="transmembrane region" description="Helical" evidence="6">
    <location>
        <begin position="32"/>
        <end position="50"/>
    </location>
</feature>
<evidence type="ECO:0000256" key="6">
    <source>
        <dbReference type="SAM" id="Phobius"/>
    </source>
</evidence>
<sequence length="191" mass="21613">MSVVLAYSVSTYLNLQKYLFNQDSLLGRRMKIMIIIAIILLVLVGIVAFLNMDMATFNLYFTSLELPLWLLFVGFLLIGMLIAALFAMSKGARNRQVIKNKNEELKNAETSRDDAVNRVKKESEAQLELQKKEAEIQSLNTRLAGLENNQTAQQNETVTTTQQVDPISDTSTAKEIHVEEYHIDDTTTPKK</sequence>
<organism evidence="8 9">
    <name type="scientific">Carnobacterium inhibens subsp. gilichinskyi</name>
    <dbReference type="NCBI Taxonomy" id="1266845"/>
    <lineage>
        <taxon>Bacteria</taxon>
        <taxon>Bacillati</taxon>
        <taxon>Bacillota</taxon>
        <taxon>Bacilli</taxon>
        <taxon>Lactobacillales</taxon>
        <taxon>Carnobacteriaceae</taxon>
        <taxon>Carnobacterium</taxon>
    </lineage>
</organism>
<feature type="domain" description="Lipopolysaccharide assembly protein A" evidence="7">
    <location>
        <begin position="51"/>
        <end position="110"/>
    </location>
</feature>
<keyword evidence="4 6" id="KW-0472">Membrane</keyword>
<reference evidence="8 9" key="1">
    <citation type="journal article" date="2013" name="Genome Announc.">
        <title>Complete Genome Sequence of Carnobacterium gilichinskyi Strain WN1359T (DSM 27470T).</title>
        <authorList>
            <person name="Leonard M.T."/>
            <person name="Panayotova N."/>
            <person name="Farmerie W.G."/>
            <person name="Triplett E.W."/>
            <person name="Nicholson W.L."/>
        </authorList>
    </citation>
    <scope>NUCLEOTIDE SEQUENCE [LARGE SCALE GENOMIC DNA]</scope>
    <source>
        <strain evidence="8 9">WN1359</strain>
    </source>
</reference>
<dbReference type="KEGG" id="caw:Q783_02485"/>
<keyword evidence="2 6" id="KW-0812">Transmembrane</keyword>
<dbReference type="InterPro" id="IPR010445">
    <property type="entry name" value="LapA_dom"/>
</dbReference>
<evidence type="ECO:0000313" key="9">
    <source>
        <dbReference type="Proteomes" id="UP000017469"/>
    </source>
</evidence>
<evidence type="ECO:0000256" key="3">
    <source>
        <dbReference type="ARBA" id="ARBA00022989"/>
    </source>
</evidence>
<evidence type="ECO:0000256" key="5">
    <source>
        <dbReference type="SAM" id="MobiDB-lite"/>
    </source>
</evidence>
<dbReference type="eggNOG" id="COG5416">
    <property type="taxonomic scope" value="Bacteria"/>
</dbReference>
<dbReference type="EMBL" id="CP006812">
    <property type="protein sequence ID" value="AGY81177.1"/>
    <property type="molecule type" value="Genomic_DNA"/>
</dbReference>
<keyword evidence="1" id="KW-1003">Cell membrane</keyword>
<dbReference type="PATRIC" id="fig|1266845.5.peg.442"/>
<name>U5SBI0_9LACT</name>
<gene>
    <name evidence="8" type="ORF">Q783_02485</name>
</gene>
<evidence type="ECO:0000313" key="8">
    <source>
        <dbReference type="EMBL" id="AGY81177.1"/>
    </source>
</evidence>
<dbReference type="STRING" id="1266845.Q783_02485"/>
<feature type="region of interest" description="Disordered" evidence="5">
    <location>
        <begin position="146"/>
        <end position="191"/>
    </location>
</feature>
<dbReference type="HOGENOM" id="CLU_1544844_0_0_9"/>
<dbReference type="Proteomes" id="UP000017469">
    <property type="component" value="Chromosome"/>
</dbReference>
<evidence type="ECO:0000259" key="7">
    <source>
        <dbReference type="Pfam" id="PF06305"/>
    </source>
</evidence>
<feature type="transmembrane region" description="Helical" evidence="6">
    <location>
        <begin position="70"/>
        <end position="89"/>
    </location>
</feature>
<evidence type="ECO:0000256" key="4">
    <source>
        <dbReference type="ARBA" id="ARBA00023136"/>
    </source>
</evidence>
<feature type="compositionally biased region" description="Basic and acidic residues" evidence="5">
    <location>
        <begin position="172"/>
        <end position="191"/>
    </location>
</feature>
<keyword evidence="3 6" id="KW-1133">Transmembrane helix</keyword>
<feature type="compositionally biased region" description="Low complexity" evidence="5">
    <location>
        <begin position="147"/>
        <end position="164"/>
    </location>
</feature>
<evidence type="ECO:0000256" key="1">
    <source>
        <dbReference type="ARBA" id="ARBA00022475"/>
    </source>
</evidence>
<proteinExistence type="predicted"/>
<accession>U5SBI0</accession>